<name>A0ABR5I5S8_STRLW</name>
<evidence type="ECO:0000313" key="3">
    <source>
        <dbReference type="Proteomes" id="UP000037274"/>
    </source>
</evidence>
<dbReference type="Proteomes" id="UP000037274">
    <property type="component" value="Unassembled WGS sequence"/>
</dbReference>
<gene>
    <name evidence="2" type="ORF">ACH49_01350</name>
</gene>
<feature type="compositionally biased region" description="Basic and acidic residues" evidence="1">
    <location>
        <begin position="90"/>
        <end position="104"/>
    </location>
</feature>
<keyword evidence="3" id="KW-1185">Reference proteome</keyword>
<evidence type="ECO:0000313" key="2">
    <source>
        <dbReference type="EMBL" id="KMS81805.1"/>
    </source>
</evidence>
<sequence length="113" mass="12763">MLNNTQTTQPADWPEGVIARYLTVGGATVDVRTHRFTTRYTGQGRPYVGNEDYEVDGFTWACFGCDATGATDGRNYIRLDYGRYLPTERGEVRQDAQEHAERCRALPRPEVGE</sequence>
<proteinExistence type="predicted"/>
<feature type="region of interest" description="Disordered" evidence="1">
    <location>
        <begin position="90"/>
        <end position="113"/>
    </location>
</feature>
<protein>
    <submittedName>
        <fullName evidence="2">Uncharacterized protein</fullName>
    </submittedName>
</protein>
<dbReference type="EMBL" id="LFEH01000002">
    <property type="protein sequence ID" value="KMS81805.1"/>
    <property type="molecule type" value="Genomic_DNA"/>
</dbReference>
<organism evidence="2 3">
    <name type="scientific">Streptomyces leeuwenhoekii</name>
    <dbReference type="NCBI Taxonomy" id="1437453"/>
    <lineage>
        <taxon>Bacteria</taxon>
        <taxon>Bacillati</taxon>
        <taxon>Actinomycetota</taxon>
        <taxon>Actinomycetes</taxon>
        <taxon>Kitasatosporales</taxon>
        <taxon>Streptomycetaceae</taxon>
        <taxon>Streptomyces</taxon>
    </lineage>
</organism>
<comment type="caution">
    <text evidence="2">The sequence shown here is derived from an EMBL/GenBank/DDBJ whole genome shotgun (WGS) entry which is preliminary data.</text>
</comment>
<accession>A0ABR5I5S8</accession>
<dbReference type="RefSeq" id="WP_048571750.1">
    <property type="nucleotide sequence ID" value="NZ_LFEH01000002.1"/>
</dbReference>
<reference evidence="2 3" key="1">
    <citation type="submission" date="2015-06" db="EMBL/GenBank/DDBJ databases">
        <title>Draft genome sequence of Streptomyces leeuwenhoekii C58, which produces the novel lasso peptide, chaxapeptin.</title>
        <authorList>
            <person name="Yi Y."/>
            <person name="Hai D."/>
            <person name="Jaspars M."/>
            <person name="Sheng H."/>
            <person name="Rateb M.E."/>
            <person name="Bull A."/>
            <person name="Goodfellow M."/>
            <person name="Asenjo J.A."/>
            <person name="Ebel R."/>
        </authorList>
    </citation>
    <scope>NUCLEOTIDE SEQUENCE [LARGE SCALE GENOMIC DNA]</scope>
    <source>
        <strain evidence="2 3">C58</strain>
    </source>
</reference>
<evidence type="ECO:0000256" key="1">
    <source>
        <dbReference type="SAM" id="MobiDB-lite"/>
    </source>
</evidence>